<dbReference type="RefSeq" id="WP_124784402.1">
    <property type="nucleotide sequence ID" value="NZ_CP034171.1"/>
</dbReference>
<dbReference type="Proteomes" id="UP000282297">
    <property type="component" value="Chromosome"/>
</dbReference>
<dbReference type="AlphaFoldDB" id="A0A3G8WPS3"/>
<organism evidence="1 2">
    <name type="scientific">Chryseobacterium taklimakanense</name>
    <dbReference type="NCBI Taxonomy" id="536441"/>
    <lineage>
        <taxon>Bacteria</taxon>
        <taxon>Pseudomonadati</taxon>
        <taxon>Bacteroidota</taxon>
        <taxon>Flavobacteriia</taxon>
        <taxon>Flavobacteriales</taxon>
        <taxon>Weeksellaceae</taxon>
        <taxon>Chryseobacterium group</taxon>
        <taxon>Chryseobacterium</taxon>
    </lineage>
</organism>
<evidence type="ECO:0000313" key="2">
    <source>
        <dbReference type="Proteomes" id="UP000282297"/>
    </source>
</evidence>
<dbReference type="EMBL" id="CP034171">
    <property type="protein sequence ID" value="AZI20184.1"/>
    <property type="molecule type" value="Genomic_DNA"/>
</dbReference>
<accession>A0A3G8WPS3</accession>
<sequence>MITKYQTVGITYDESKVKLASILFDKVYCPIKTLRIPKELLLPFQIRKDDIDFVSQSLSNDKKSLELILEKFVNPHIKENFQVPKKIVLDAMYKTRDETKTQFFNALILEISKRMTNGNTLGIPLFNESILNYNFQPNNNNTVFEKVEVEIINNPIIDCSSLEWSHILDAKKDKDFVAKVKRFSIFINKNYTGKDLSYITDDLNMQLQDYREVCEKHGIKLKDETCKSLSNSKSLFGILGITLLSMICEMPQYAIATASIGAILELANLKINLKYFQDQYESSINKSPIALIYEIEKMQKSNCG</sequence>
<gene>
    <name evidence="1" type="ORF">EIH08_05145</name>
</gene>
<protein>
    <submittedName>
        <fullName evidence="1">Uncharacterized protein</fullName>
    </submittedName>
</protein>
<name>A0A3G8WPS3_9FLAO</name>
<evidence type="ECO:0000313" key="1">
    <source>
        <dbReference type="EMBL" id="AZI20184.1"/>
    </source>
</evidence>
<reference evidence="2" key="1">
    <citation type="submission" date="2018-11" db="EMBL/GenBank/DDBJ databases">
        <title>Proposal to divide the Flavobacteriaceae and reorganize its genera based on Amino Acid Identity values calculated from whole genome sequences.</title>
        <authorList>
            <person name="Nicholson A.C."/>
            <person name="Gulvik C.A."/>
            <person name="Whitney A.M."/>
            <person name="Humrighouse B.W."/>
            <person name="Bell M."/>
            <person name="Holmes B."/>
            <person name="Steigerwalt A.B."/>
            <person name="Villarma A."/>
            <person name="Sheth M."/>
            <person name="Batra D."/>
            <person name="Pryor J."/>
            <person name="Bernardet J.-F."/>
            <person name="Hugo C."/>
            <person name="Kampfer P."/>
            <person name="Newman J.D."/>
            <person name="McQuiston J.R."/>
        </authorList>
    </citation>
    <scope>NUCLEOTIDE SEQUENCE [LARGE SCALE GENOMIC DNA]</scope>
    <source>
        <strain evidence="2">H4753</strain>
    </source>
</reference>
<proteinExistence type="predicted"/>